<reference evidence="2 3" key="1">
    <citation type="journal article" date="2019" name="Commun. Biol.">
        <title>The bagworm genome reveals a unique fibroin gene that provides high tensile strength.</title>
        <authorList>
            <person name="Kono N."/>
            <person name="Nakamura H."/>
            <person name="Ohtoshi R."/>
            <person name="Tomita M."/>
            <person name="Numata K."/>
            <person name="Arakawa K."/>
        </authorList>
    </citation>
    <scope>NUCLEOTIDE SEQUENCE [LARGE SCALE GENOMIC DNA]</scope>
</reference>
<dbReference type="AlphaFoldDB" id="A0A4C1ZEY2"/>
<dbReference type="EMBL" id="BGZK01001750">
    <property type="protein sequence ID" value="GBP85644.1"/>
    <property type="molecule type" value="Genomic_DNA"/>
</dbReference>
<name>A0A4C1ZEY2_EUMVA</name>
<feature type="compositionally biased region" description="Basic and acidic residues" evidence="1">
    <location>
        <begin position="38"/>
        <end position="54"/>
    </location>
</feature>
<comment type="caution">
    <text evidence="2">The sequence shown here is derived from an EMBL/GenBank/DDBJ whole genome shotgun (WGS) entry which is preliminary data.</text>
</comment>
<sequence>MPIGYRHVDRRFPPSKRRGDERARRRTSRRRRTLLRAASEENLRRDNQRSESRHLRSLQYPSTAFSLQSTIVHSIRVGISEVKLCTSIGTWCSEILFQQPKLARDRSRE</sequence>
<accession>A0A4C1ZEY2</accession>
<evidence type="ECO:0000313" key="3">
    <source>
        <dbReference type="Proteomes" id="UP000299102"/>
    </source>
</evidence>
<keyword evidence="3" id="KW-1185">Reference proteome</keyword>
<evidence type="ECO:0000313" key="2">
    <source>
        <dbReference type="EMBL" id="GBP85644.1"/>
    </source>
</evidence>
<feature type="compositionally biased region" description="Basic and acidic residues" evidence="1">
    <location>
        <begin position="1"/>
        <end position="23"/>
    </location>
</feature>
<protein>
    <submittedName>
        <fullName evidence="2">Uncharacterized protein</fullName>
    </submittedName>
</protein>
<organism evidence="2 3">
    <name type="scientific">Eumeta variegata</name>
    <name type="common">Bagworm moth</name>
    <name type="synonym">Eumeta japonica</name>
    <dbReference type="NCBI Taxonomy" id="151549"/>
    <lineage>
        <taxon>Eukaryota</taxon>
        <taxon>Metazoa</taxon>
        <taxon>Ecdysozoa</taxon>
        <taxon>Arthropoda</taxon>
        <taxon>Hexapoda</taxon>
        <taxon>Insecta</taxon>
        <taxon>Pterygota</taxon>
        <taxon>Neoptera</taxon>
        <taxon>Endopterygota</taxon>
        <taxon>Lepidoptera</taxon>
        <taxon>Glossata</taxon>
        <taxon>Ditrysia</taxon>
        <taxon>Tineoidea</taxon>
        <taxon>Psychidae</taxon>
        <taxon>Oiketicinae</taxon>
        <taxon>Eumeta</taxon>
    </lineage>
</organism>
<feature type="compositionally biased region" description="Basic residues" evidence="1">
    <location>
        <begin position="24"/>
        <end position="34"/>
    </location>
</feature>
<evidence type="ECO:0000256" key="1">
    <source>
        <dbReference type="SAM" id="MobiDB-lite"/>
    </source>
</evidence>
<gene>
    <name evidence="2" type="ORF">EVAR_102175_1</name>
</gene>
<feature type="region of interest" description="Disordered" evidence="1">
    <location>
        <begin position="1"/>
        <end position="55"/>
    </location>
</feature>
<dbReference type="Proteomes" id="UP000299102">
    <property type="component" value="Unassembled WGS sequence"/>
</dbReference>
<proteinExistence type="predicted"/>